<evidence type="ECO:0000256" key="3">
    <source>
        <dbReference type="ARBA" id="ARBA00022801"/>
    </source>
</evidence>
<dbReference type="Pfam" id="PF00413">
    <property type="entry name" value="Peptidase_M10"/>
    <property type="match status" value="1"/>
</dbReference>
<evidence type="ECO:0000313" key="7">
    <source>
        <dbReference type="EMBL" id="OGG61848.1"/>
    </source>
</evidence>
<sequence length="309" mass="34564">MKGVRIIAMIMLGVLVGYFYRDSAPAVMLERLIARPCAEPLLYTLGEVDGRFGVSEERLINTLKDVETLWEDALGIDLFAYAATATSRTIPVNLIYDNRQIQSDISKNVRNTLGDERSSLTAMETARDELAAEYEKTLAIYNEIRINYEKRLAAYNKTVGEWNKKGGAPKDVYEELEVEGEALDKEMKKVVAAGDSLKALTEELNTYNARIASYVDNYNKLVDSYNETFHQETGFAQGTFGGRTINVYQFTSDEELRIVLAHELGHALGLGHVENDHSIMYAKTGQQSLETGLTPEDITHAKEICGIKE</sequence>
<evidence type="ECO:0000256" key="4">
    <source>
        <dbReference type="ARBA" id="ARBA00022833"/>
    </source>
</evidence>
<evidence type="ECO:0000256" key="5">
    <source>
        <dbReference type="SAM" id="Coils"/>
    </source>
</evidence>
<dbReference type="InterPro" id="IPR021190">
    <property type="entry name" value="Pept_M10A"/>
</dbReference>
<dbReference type="InterPro" id="IPR001818">
    <property type="entry name" value="Pept_M10_metallopeptidase"/>
</dbReference>
<evidence type="ECO:0000313" key="8">
    <source>
        <dbReference type="Proteomes" id="UP000176511"/>
    </source>
</evidence>
<organism evidence="7 8">
    <name type="scientific">Candidatus Kaiserbacteria bacterium RIFCSPHIGHO2_02_FULL_49_34</name>
    <dbReference type="NCBI Taxonomy" id="1798491"/>
    <lineage>
        <taxon>Bacteria</taxon>
        <taxon>Candidatus Kaiseribacteriota</taxon>
    </lineage>
</organism>
<comment type="caution">
    <text evidence="7">The sequence shown here is derived from an EMBL/GenBank/DDBJ whole genome shotgun (WGS) entry which is preliminary data.</text>
</comment>
<keyword evidence="2" id="KW-0479">Metal-binding</keyword>
<dbReference type="InterPro" id="IPR024079">
    <property type="entry name" value="MetalloPept_cat_dom_sf"/>
</dbReference>
<dbReference type="STRING" id="1798491.A3C87_00420"/>
<dbReference type="GO" id="GO:0008270">
    <property type="term" value="F:zinc ion binding"/>
    <property type="evidence" value="ECO:0007669"/>
    <property type="project" value="InterPro"/>
</dbReference>
<evidence type="ECO:0000256" key="2">
    <source>
        <dbReference type="ARBA" id="ARBA00022723"/>
    </source>
</evidence>
<keyword evidence="1" id="KW-0645">Protease</keyword>
<dbReference type="EMBL" id="MFLE01000014">
    <property type="protein sequence ID" value="OGG61848.1"/>
    <property type="molecule type" value="Genomic_DNA"/>
</dbReference>
<keyword evidence="5" id="KW-0175">Coiled coil</keyword>
<dbReference type="PRINTS" id="PR00138">
    <property type="entry name" value="MATRIXIN"/>
</dbReference>
<keyword evidence="3" id="KW-0378">Hydrolase</keyword>
<proteinExistence type="predicted"/>
<gene>
    <name evidence="7" type="ORF">A3C87_00420</name>
</gene>
<evidence type="ECO:0000259" key="6">
    <source>
        <dbReference type="Pfam" id="PF00413"/>
    </source>
</evidence>
<feature type="coiled-coil region" evidence="5">
    <location>
        <begin position="173"/>
        <end position="217"/>
    </location>
</feature>
<evidence type="ECO:0000256" key="1">
    <source>
        <dbReference type="ARBA" id="ARBA00022670"/>
    </source>
</evidence>
<protein>
    <recommendedName>
        <fullName evidence="6">Peptidase M10 metallopeptidase domain-containing protein</fullName>
    </recommendedName>
</protein>
<dbReference type="GO" id="GO:0004222">
    <property type="term" value="F:metalloendopeptidase activity"/>
    <property type="evidence" value="ECO:0007669"/>
    <property type="project" value="InterPro"/>
</dbReference>
<feature type="domain" description="Peptidase M10 metallopeptidase" evidence="6">
    <location>
        <begin position="252"/>
        <end position="304"/>
    </location>
</feature>
<name>A0A1F6DK96_9BACT</name>
<dbReference type="Gene3D" id="3.40.390.10">
    <property type="entry name" value="Collagenase (Catalytic Domain)"/>
    <property type="match status" value="1"/>
</dbReference>
<dbReference type="GO" id="GO:0006508">
    <property type="term" value="P:proteolysis"/>
    <property type="evidence" value="ECO:0007669"/>
    <property type="project" value="UniProtKB-KW"/>
</dbReference>
<dbReference type="Proteomes" id="UP000176511">
    <property type="component" value="Unassembled WGS sequence"/>
</dbReference>
<dbReference type="AlphaFoldDB" id="A0A1F6DK96"/>
<reference evidence="7 8" key="1">
    <citation type="journal article" date="2016" name="Nat. Commun.">
        <title>Thousands of microbial genomes shed light on interconnected biogeochemical processes in an aquifer system.</title>
        <authorList>
            <person name="Anantharaman K."/>
            <person name="Brown C.T."/>
            <person name="Hug L.A."/>
            <person name="Sharon I."/>
            <person name="Castelle C.J."/>
            <person name="Probst A.J."/>
            <person name="Thomas B.C."/>
            <person name="Singh A."/>
            <person name="Wilkins M.J."/>
            <person name="Karaoz U."/>
            <person name="Brodie E.L."/>
            <person name="Williams K.H."/>
            <person name="Hubbard S.S."/>
            <person name="Banfield J.F."/>
        </authorList>
    </citation>
    <scope>NUCLEOTIDE SEQUENCE [LARGE SCALE GENOMIC DNA]</scope>
</reference>
<dbReference type="GO" id="GO:0031012">
    <property type="term" value="C:extracellular matrix"/>
    <property type="evidence" value="ECO:0007669"/>
    <property type="project" value="InterPro"/>
</dbReference>
<keyword evidence="4" id="KW-0862">Zinc</keyword>
<dbReference type="SUPFAM" id="SSF55486">
    <property type="entry name" value="Metalloproteases ('zincins'), catalytic domain"/>
    <property type="match status" value="1"/>
</dbReference>
<accession>A0A1F6DK96</accession>